<dbReference type="GO" id="GO:0007165">
    <property type="term" value="P:signal transduction"/>
    <property type="evidence" value="ECO:0007669"/>
    <property type="project" value="InterPro"/>
</dbReference>
<dbReference type="Gene3D" id="3.80.10.10">
    <property type="entry name" value="Ribonuclease Inhibitor"/>
    <property type="match status" value="1"/>
</dbReference>
<dbReference type="PROSITE" id="PS51450">
    <property type="entry name" value="LRR"/>
    <property type="match status" value="1"/>
</dbReference>
<reference evidence="13" key="1">
    <citation type="journal article" date="2020" name="Cell">
        <title>Large-Scale Comparative Analyses of Tick Genomes Elucidate Their Genetic Diversity and Vector Capacities.</title>
        <authorList>
            <consortium name="Tick Genome and Microbiome Consortium (TIGMIC)"/>
            <person name="Jia N."/>
            <person name="Wang J."/>
            <person name="Shi W."/>
            <person name="Du L."/>
            <person name="Sun Y."/>
            <person name="Zhan W."/>
            <person name="Jiang J.F."/>
            <person name="Wang Q."/>
            <person name="Zhang B."/>
            <person name="Ji P."/>
            <person name="Bell-Sakyi L."/>
            <person name="Cui X.M."/>
            <person name="Yuan T.T."/>
            <person name="Jiang B.G."/>
            <person name="Yang W.F."/>
            <person name="Lam T.T."/>
            <person name="Chang Q.C."/>
            <person name="Ding S.J."/>
            <person name="Wang X.J."/>
            <person name="Zhu J.G."/>
            <person name="Ruan X.D."/>
            <person name="Zhao L."/>
            <person name="Wei J.T."/>
            <person name="Ye R.Z."/>
            <person name="Que T.C."/>
            <person name="Du C.H."/>
            <person name="Zhou Y.H."/>
            <person name="Cheng J.X."/>
            <person name="Dai P.F."/>
            <person name="Guo W.B."/>
            <person name="Han X.H."/>
            <person name="Huang E.J."/>
            <person name="Li L.F."/>
            <person name="Wei W."/>
            <person name="Gao Y.C."/>
            <person name="Liu J.Z."/>
            <person name="Shao H.Z."/>
            <person name="Wang X."/>
            <person name="Wang C.C."/>
            <person name="Yang T.C."/>
            <person name="Huo Q.B."/>
            <person name="Li W."/>
            <person name="Chen H.Y."/>
            <person name="Chen S.E."/>
            <person name="Zhou L.G."/>
            <person name="Ni X.B."/>
            <person name="Tian J.H."/>
            <person name="Sheng Y."/>
            <person name="Liu T."/>
            <person name="Pan Y.S."/>
            <person name="Xia L.Y."/>
            <person name="Li J."/>
            <person name="Zhao F."/>
            <person name="Cao W.C."/>
        </authorList>
    </citation>
    <scope>NUCLEOTIDE SEQUENCE</scope>
    <source>
        <strain evidence="13">Rmic-2018</strain>
    </source>
</reference>
<evidence type="ECO:0000313" key="13">
    <source>
        <dbReference type="EMBL" id="KAH8036277.1"/>
    </source>
</evidence>
<dbReference type="InterPro" id="IPR000157">
    <property type="entry name" value="TIR_dom"/>
</dbReference>
<keyword evidence="6" id="KW-0677">Repeat</keyword>
<evidence type="ECO:0000256" key="1">
    <source>
        <dbReference type="ARBA" id="ARBA00004167"/>
    </source>
</evidence>
<keyword evidence="3" id="KW-0433">Leucine-rich repeat</keyword>
<keyword evidence="14" id="KW-1185">Reference proteome</keyword>
<dbReference type="GO" id="GO:0038023">
    <property type="term" value="F:signaling receptor activity"/>
    <property type="evidence" value="ECO:0007669"/>
    <property type="project" value="TreeGrafter"/>
</dbReference>
<proteinExistence type="inferred from homology"/>
<evidence type="ECO:0000256" key="7">
    <source>
        <dbReference type="ARBA" id="ARBA00022989"/>
    </source>
</evidence>
<keyword evidence="9" id="KW-0675">Receptor</keyword>
<keyword evidence="4 11" id="KW-0812">Transmembrane</keyword>
<dbReference type="PANTHER" id="PTHR24365">
    <property type="entry name" value="TOLL-LIKE RECEPTOR"/>
    <property type="match status" value="1"/>
</dbReference>
<evidence type="ECO:0000256" key="10">
    <source>
        <dbReference type="ARBA" id="ARBA00023180"/>
    </source>
</evidence>
<dbReference type="EMBL" id="JABSTU010000003">
    <property type="protein sequence ID" value="KAH8036277.1"/>
    <property type="molecule type" value="Genomic_DNA"/>
</dbReference>
<comment type="caution">
    <text evidence="13">The sequence shown here is derived from an EMBL/GenBank/DDBJ whole genome shotgun (WGS) entry which is preliminary data.</text>
</comment>
<feature type="domain" description="TIR" evidence="12">
    <location>
        <begin position="594"/>
        <end position="738"/>
    </location>
</feature>
<name>A0A9J6EQ65_RHIMP</name>
<organism evidence="13 14">
    <name type="scientific">Rhipicephalus microplus</name>
    <name type="common">Cattle tick</name>
    <name type="synonym">Boophilus microplus</name>
    <dbReference type="NCBI Taxonomy" id="6941"/>
    <lineage>
        <taxon>Eukaryota</taxon>
        <taxon>Metazoa</taxon>
        <taxon>Ecdysozoa</taxon>
        <taxon>Arthropoda</taxon>
        <taxon>Chelicerata</taxon>
        <taxon>Arachnida</taxon>
        <taxon>Acari</taxon>
        <taxon>Parasitiformes</taxon>
        <taxon>Ixodida</taxon>
        <taxon>Ixodoidea</taxon>
        <taxon>Ixodidae</taxon>
        <taxon>Rhipicephalinae</taxon>
        <taxon>Rhipicephalus</taxon>
        <taxon>Boophilus</taxon>
    </lineage>
</organism>
<evidence type="ECO:0000313" key="14">
    <source>
        <dbReference type="Proteomes" id="UP000821866"/>
    </source>
</evidence>
<comment type="subcellular location">
    <subcellularLocation>
        <location evidence="1">Membrane</location>
        <topology evidence="1">Single-pass membrane protein</topology>
    </subcellularLocation>
</comment>
<evidence type="ECO:0000256" key="5">
    <source>
        <dbReference type="ARBA" id="ARBA00022729"/>
    </source>
</evidence>
<dbReference type="Pfam" id="PF13855">
    <property type="entry name" value="LRR_8"/>
    <property type="match status" value="1"/>
</dbReference>
<evidence type="ECO:0000256" key="6">
    <source>
        <dbReference type="ARBA" id="ARBA00022737"/>
    </source>
</evidence>
<protein>
    <recommendedName>
        <fullName evidence="12">TIR domain-containing protein</fullName>
    </recommendedName>
</protein>
<comment type="similarity">
    <text evidence="2">Belongs to the Toll-like receptor family.</text>
</comment>
<evidence type="ECO:0000256" key="4">
    <source>
        <dbReference type="ARBA" id="ARBA00022692"/>
    </source>
</evidence>
<evidence type="ECO:0000256" key="9">
    <source>
        <dbReference type="ARBA" id="ARBA00023170"/>
    </source>
</evidence>
<gene>
    <name evidence="13" type="ORF">HPB51_022681</name>
</gene>
<dbReference type="Proteomes" id="UP000821866">
    <property type="component" value="Chromosome 11"/>
</dbReference>
<dbReference type="InterPro" id="IPR001611">
    <property type="entry name" value="Leu-rich_rpt"/>
</dbReference>
<dbReference type="Gene3D" id="3.40.50.10140">
    <property type="entry name" value="Toll/interleukin-1 receptor homology (TIR) domain"/>
    <property type="match status" value="1"/>
</dbReference>
<dbReference type="SMART" id="SM00369">
    <property type="entry name" value="LRR_TYP"/>
    <property type="match status" value="5"/>
</dbReference>
<dbReference type="SMART" id="SM00255">
    <property type="entry name" value="TIR"/>
    <property type="match status" value="1"/>
</dbReference>
<dbReference type="VEuPathDB" id="VectorBase:LOC119185739"/>
<keyword evidence="7 11" id="KW-1133">Transmembrane helix</keyword>
<dbReference type="SUPFAM" id="SSF52058">
    <property type="entry name" value="L domain-like"/>
    <property type="match status" value="1"/>
</dbReference>
<sequence length="740" mass="85057">MEPPGQCIRREELPFLKEQRCSVTVNKGFLNALCNILLWKHYTNGIRDDHVFNKNVLLLKLELKSEEPVENMTLNNQPVCLSLTKIWVEKLDNFQGNRHNYREFDADGLFFGPLAATLIFDYIQLMTFHTTFSKPPHVAAAVCNEIRHHDSCLFGVYGFRHTSYNATSPFEFYQQWNIDLSLTDTLNITFSEAPNYDYPLDLLLLLCFAPVKKILWHKGKVEPILAFLISCIEETESISFIQSPIQEIAPHAFVRAPNITSISFVDTRLSGIPEAIFELRHLNIIDMSHTNAPDGVDFDYCPANCSRNSTVTRLILSGSKLTRLPNRAFCSFPMLEQLALDSCHLQDISGSPFICLALLKNLSMSGNNITSLSNNNIKGLRSLVNLDLSNNGISTFQGSHILSTLASLRTLSLADNLLGKLDLYLRNKTMIEELNIEGNHVKVWEPPLFSRMLRLRHLSFARNDFTLLDSQMLRDIRHVDNVDFSWNRWDCFACDLNNIQTLLQKHKPKCSNCFSCATPLQLYGQNVSNVPWREDDCGPPDYYRLYAVPGLLSFMIATLLINIAYRKRWYIMYGLLYLKVTIKGYRRQRNVGSFLWDGFLSYHVSDADWVRDVVLQRLESSPMRFRLCVAERDFIPGIEITENIFRAITQSRTSLFVISREFCRSRWCMFELSLAQHRLFESDRQKGLVLVKKKDVGEADMSPLLQYLTKTRTYVEIPPAGSSEALKNLFWLQLQAALER</sequence>
<dbReference type="SUPFAM" id="SSF52200">
    <property type="entry name" value="Toll/Interleukin receptor TIR domain"/>
    <property type="match status" value="1"/>
</dbReference>
<dbReference type="GO" id="GO:0005886">
    <property type="term" value="C:plasma membrane"/>
    <property type="evidence" value="ECO:0007669"/>
    <property type="project" value="TreeGrafter"/>
</dbReference>
<feature type="transmembrane region" description="Helical" evidence="11">
    <location>
        <begin position="543"/>
        <end position="565"/>
    </location>
</feature>
<dbReference type="InterPro" id="IPR035897">
    <property type="entry name" value="Toll_tir_struct_dom_sf"/>
</dbReference>
<dbReference type="PANTHER" id="PTHR24365:SF530">
    <property type="entry name" value="MSTPROX-RELATED"/>
    <property type="match status" value="1"/>
</dbReference>
<evidence type="ECO:0000256" key="3">
    <source>
        <dbReference type="ARBA" id="ARBA00022614"/>
    </source>
</evidence>
<dbReference type="PROSITE" id="PS50104">
    <property type="entry name" value="TIR"/>
    <property type="match status" value="1"/>
</dbReference>
<evidence type="ECO:0000259" key="12">
    <source>
        <dbReference type="PROSITE" id="PS50104"/>
    </source>
</evidence>
<dbReference type="InterPro" id="IPR003591">
    <property type="entry name" value="Leu-rich_rpt_typical-subtyp"/>
</dbReference>
<keyword evidence="10" id="KW-0325">Glycoprotein</keyword>
<dbReference type="Pfam" id="PF01582">
    <property type="entry name" value="TIR"/>
    <property type="match status" value="1"/>
</dbReference>
<dbReference type="AlphaFoldDB" id="A0A9J6EQ65"/>
<reference evidence="13" key="2">
    <citation type="submission" date="2021-09" db="EMBL/GenBank/DDBJ databases">
        <authorList>
            <person name="Jia N."/>
            <person name="Wang J."/>
            <person name="Shi W."/>
            <person name="Du L."/>
            <person name="Sun Y."/>
            <person name="Zhan W."/>
            <person name="Jiang J."/>
            <person name="Wang Q."/>
            <person name="Zhang B."/>
            <person name="Ji P."/>
            <person name="Sakyi L.B."/>
            <person name="Cui X."/>
            <person name="Yuan T."/>
            <person name="Jiang B."/>
            <person name="Yang W."/>
            <person name="Lam T.T.-Y."/>
            <person name="Chang Q."/>
            <person name="Ding S."/>
            <person name="Wang X."/>
            <person name="Zhu J."/>
            <person name="Ruan X."/>
            <person name="Zhao L."/>
            <person name="Wei J."/>
            <person name="Que T."/>
            <person name="Du C."/>
            <person name="Cheng J."/>
            <person name="Dai P."/>
            <person name="Han X."/>
            <person name="Huang E."/>
            <person name="Gao Y."/>
            <person name="Liu J."/>
            <person name="Shao H."/>
            <person name="Ye R."/>
            <person name="Li L."/>
            <person name="Wei W."/>
            <person name="Wang X."/>
            <person name="Wang C."/>
            <person name="Huo Q."/>
            <person name="Li W."/>
            <person name="Guo W."/>
            <person name="Chen H."/>
            <person name="Chen S."/>
            <person name="Zhou L."/>
            <person name="Zhou L."/>
            <person name="Ni X."/>
            <person name="Tian J."/>
            <person name="Zhou Y."/>
            <person name="Sheng Y."/>
            <person name="Liu T."/>
            <person name="Pan Y."/>
            <person name="Xia L."/>
            <person name="Li J."/>
            <person name="Zhao F."/>
            <person name="Cao W."/>
        </authorList>
    </citation>
    <scope>NUCLEOTIDE SEQUENCE</scope>
    <source>
        <strain evidence="13">Rmic-2018</strain>
        <tissue evidence="13">Larvae</tissue>
    </source>
</reference>
<accession>A0A9J6EQ65</accession>
<evidence type="ECO:0000256" key="11">
    <source>
        <dbReference type="SAM" id="Phobius"/>
    </source>
</evidence>
<keyword evidence="8 11" id="KW-0472">Membrane</keyword>
<dbReference type="InterPro" id="IPR032675">
    <property type="entry name" value="LRR_dom_sf"/>
</dbReference>
<keyword evidence="5" id="KW-0732">Signal</keyword>
<evidence type="ECO:0000256" key="8">
    <source>
        <dbReference type="ARBA" id="ARBA00023136"/>
    </source>
</evidence>
<evidence type="ECO:0000256" key="2">
    <source>
        <dbReference type="ARBA" id="ARBA00009634"/>
    </source>
</evidence>